<dbReference type="Proteomes" id="UP000604825">
    <property type="component" value="Unassembled WGS sequence"/>
</dbReference>
<dbReference type="OrthoDB" id="428734at2759"/>
<dbReference type="Pfam" id="PF03372">
    <property type="entry name" value="Exo_endo_phos"/>
    <property type="match status" value="1"/>
</dbReference>
<dbReference type="GO" id="GO:0000175">
    <property type="term" value="F:3'-5'-RNA exonuclease activity"/>
    <property type="evidence" value="ECO:0007669"/>
    <property type="project" value="TreeGrafter"/>
</dbReference>
<feature type="compositionally biased region" description="Low complexity" evidence="1">
    <location>
        <begin position="1"/>
        <end position="12"/>
    </location>
</feature>
<organism evidence="3 4">
    <name type="scientific">Miscanthus lutarioriparius</name>
    <dbReference type="NCBI Taxonomy" id="422564"/>
    <lineage>
        <taxon>Eukaryota</taxon>
        <taxon>Viridiplantae</taxon>
        <taxon>Streptophyta</taxon>
        <taxon>Embryophyta</taxon>
        <taxon>Tracheophyta</taxon>
        <taxon>Spermatophyta</taxon>
        <taxon>Magnoliopsida</taxon>
        <taxon>Liliopsida</taxon>
        <taxon>Poales</taxon>
        <taxon>Poaceae</taxon>
        <taxon>PACMAD clade</taxon>
        <taxon>Panicoideae</taxon>
        <taxon>Andropogonodae</taxon>
        <taxon>Andropogoneae</taxon>
        <taxon>Saccharinae</taxon>
        <taxon>Miscanthus</taxon>
    </lineage>
</organism>
<dbReference type="Gene3D" id="3.60.10.10">
    <property type="entry name" value="Endonuclease/exonuclease/phosphatase"/>
    <property type="match status" value="1"/>
</dbReference>
<dbReference type="SUPFAM" id="SSF56219">
    <property type="entry name" value="DNase I-like"/>
    <property type="match status" value="1"/>
</dbReference>
<dbReference type="EMBL" id="CAJGYO010000018">
    <property type="protein sequence ID" value="CAD6337013.1"/>
    <property type="molecule type" value="Genomic_DNA"/>
</dbReference>
<protein>
    <recommendedName>
        <fullName evidence="2">Endonuclease/exonuclease/phosphatase domain-containing protein</fullName>
    </recommendedName>
</protein>
<feature type="region of interest" description="Disordered" evidence="1">
    <location>
        <begin position="1"/>
        <end position="42"/>
    </location>
</feature>
<keyword evidence="4" id="KW-1185">Reference proteome</keyword>
<reference evidence="3" key="1">
    <citation type="submission" date="2020-10" db="EMBL/GenBank/DDBJ databases">
        <authorList>
            <person name="Han B."/>
            <person name="Lu T."/>
            <person name="Zhao Q."/>
            <person name="Huang X."/>
            <person name="Zhao Y."/>
        </authorList>
    </citation>
    <scope>NUCLEOTIDE SEQUENCE</scope>
</reference>
<dbReference type="InterPro" id="IPR050410">
    <property type="entry name" value="CCR4/nocturin_mRNA_transcr"/>
</dbReference>
<evidence type="ECO:0000313" key="4">
    <source>
        <dbReference type="Proteomes" id="UP000604825"/>
    </source>
</evidence>
<dbReference type="InterPro" id="IPR005135">
    <property type="entry name" value="Endo/exonuclease/phosphatase"/>
</dbReference>
<dbReference type="PANTHER" id="PTHR12121:SF82">
    <property type="entry name" value="CARBON CATABOLITE REPRESSOR PROTEIN 4 HOMOLOG 3"/>
    <property type="match status" value="1"/>
</dbReference>
<feature type="compositionally biased region" description="Polar residues" evidence="1">
    <location>
        <begin position="30"/>
        <end position="42"/>
    </location>
</feature>
<feature type="region of interest" description="Disordered" evidence="1">
    <location>
        <begin position="406"/>
        <end position="443"/>
    </location>
</feature>
<feature type="compositionally biased region" description="Polar residues" evidence="1">
    <location>
        <begin position="432"/>
        <end position="443"/>
    </location>
</feature>
<evidence type="ECO:0000313" key="3">
    <source>
        <dbReference type="EMBL" id="CAD6337013.1"/>
    </source>
</evidence>
<proteinExistence type="predicted"/>
<evidence type="ECO:0000256" key="1">
    <source>
        <dbReference type="SAM" id="MobiDB-lite"/>
    </source>
</evidence>
<name>A0A811S7V3_9POAL</name>
<feature type="compositionally biased region" description="Acidic residues" evidence="1">
    <location>
        <begin position="409"/>
        <end position="422"/>
    </location>
</feature>
<gene>
    <name evidence="3" type="ORF">NCGR_LOCUS61111</name>
</gene>
<dbReference type="PANTHER" id="PTHR12121">
    <property type="entry name" value="CARBON CATABOLITE REPRESSOR PROTEIN 4"/>
    <property type="match status" value="1"/>
</dbReference>
<sequence length="443" mass="50416">MSSTAAPRARLSPPAPASHPPRKRGRSPSAPGSTASWRASAENTVPLDHRRRWHNPERAPGRVWQRFRAPQPALPSSRLWMPALSCHTTSWLITMPRIILTFIWMSPWDALRWDSRRRLIIREIRHWDPDLVCLQEVDRFQDIAAGMKSRGYEGIFQRRTGDTRDGCAMFWKSKRLHLLEEDSIDFSEFNLRNNVAQICVFELNGAHKFVLGNIHVLFNPKRGDIKLGQIRMLLEKANALAEKWDKIPIVLAGDFNSTPDSAIYKFLSTMKLNISLHDRRQLSGLDSSEFGLYELCSLLKYQWTDEEVRNATGCSNVVVAEHPLKLSSSYAMLKGNSNNRGLHGEPLATSYHKKFLGTVDYLWHTRGIECSRVLDTLPIGVLRRTRGLPTREIGSDHLPIVAEFAFPESVEDDSGEEDDESDKEMSKAQHLFFSSDSSVEVTE</sequence>
<dbReference type="InterPro" id="IPR036691">
    <property type="entry name" value="Endo/exonu/phosph_ase_sf"/>
</dbReference>
<evidence type="ECO:0000259" key="2">
    <source>
        <dbReference type="Pfam" id="PF03372"/>
    </source>
</evidence>
<comment type="caution">
    <text evidence="3">The sequence shown here is derived from an EMBL/GenBank/DDBJ whole genome shotgun (WGS) entry which is preliminary data.</text>
</comment>
<accession>A0A811S7V3</accession>
<dbReference type="AlphaFoldDB" id="A0A811S7V3"/>
<feature type="domain" description="Endonuclease/exonuclease/phosphatase" evidence="2">
    <location>
        <begin position="109"/>
        <end position="397"/>
    </location>
</feature>